<accession>A0A1I0V6E2</accession>
<evidence type="ECO:0000256" key="1">
    <source>
        <dbReference type="SAM" id="MobiDB-lite"/>
    </source>
</evidence>
<name>A0A1I0V6E2_9CELL</name>
<dbReference type="STRING" id="988821.SAMN05421867_101179"/>
<gene>
    <name evidence="2" type="ORF">SAMN05421867_101179</name>
</gene>
<dbReference type="RefSeq" id="WP_090029890.1">
    <property type="nucleotide sequence ID" value="NZ_BONM01000005.1"/>
</dbReference>
<protein>
    <submittedName>
        <fullName evidence="2">Uncharacterized protein</fullName>
    </submittedName>
</protein>
<sequence length="241" mass="25952">MRDFRRERDHFVARLDATERQVVGGVLADVAFLLGAQAGPDGGPLLPDEARALRSGADGGGAGGGAGAPDEARLPDWSTEAVPVPDDPAVRRLLPDASPDEPEVAAEFRRLTEADLRATKITRLVRLFRAVVRGTDGWAEGDLVVAPADAAEVAAALTDVRLVLADRLGLETDAQVDALYAELDGRAADRARRWRARGGRDRPTAEEEAAERSQRALGAVYGALTWWQETLVTLLSCERRR</sequence>
<evidence type="ECO:0000313" key="3">
    <source>
        <dbReference type="Proteomes" id="UP000199012"/>
    </source>
</evidence>
<proteinExistence type="predicted"/>
<dbReference type="EMBL" id="FOKA01000001">
    <property type="protein sequence ID" value="SFA71617.1"/>
    <property type="molecule type" value="Genomic_DNA"/>
</dbReference>
<organism evidence="2 3">
    <name type="scientific">Cellulomonas marina</name>
    <dbReference type="NCBI Taxonomy" id="988821"/>
    <lineage>
        <taxon>Bacteria</taxon>
        <taxon>Bacillati</taxon>
        <taxon>Actinomycetota</taxon>
        <taxon>Actinomycetes</taxon>
        <taxon>Micrococcales</taxon>
        <taxon>Cellulomonadaceae</taxon>
        <taxon>Cellulomonas</taxon>
    </lineage>
</organism>
<reference evidence="2 3" key="1">
    <citation type="submission" date="2016-10" db="EMBL/GenBank/DDBJ databases">
        <authorList>
            <person name="de Groot N.N."/>
        </authorList>
    </citation>
    <scope>NUCLEOTIDE SEQUENCE [LARGE SCALE GENOMIC DNA]</scope>
    <source>
        <strain evidence="2 3">CGMCC 4.6945</strain>
    </source>
</reference>
<dbReference type="OrthoDB" id="3268479at2"/>
<dbReference type="InterPro" id="IPR018561">
    <property type="entry name" value="AosR"/>
</dbReference>
<dbReference type="Pfam" id="PF09438">
    <property type="entry name" value="DUF2017"/>
    <property type="match status" value="1"/>
</dbReference>
<dbReference type="Proteomes" id="UP000199012">
    <property type="component" value="Unassembled WGS sequence"/>
</dbReference>
<keyword evidence="3" id="KW-1185">Reference proteome</keyword>
<feature type="compositionally biased region" description="Gly residues" evidence="1">
    <location>
        <begin position="57"/>
        <end position="67"/>
    </location>
</feature>
<evidence type="ECO:0000313" key="2">
    <source>
        <dbReference type="EMBL" id="SFA71617.1"/>
    </source>
</evidence>
<dbReference type="AlphaFoldDB" id="A0A1I0V6E2"/>
<feature type="region of interest" description="Disordered" evidence="1">
    <location>
        <begin position="44"/>
        <end position="73"/>
    </location>
</feature>